<protein>
    <submittedName>
        <fullName evidence="1">Uncharacterized protein</fullName>
    </submittedName>
</protein>
<dbReference type="AlphaFoldDB" id="A0A815X349"/>
<name>A0A815X349_9BILA</name>
<accession>A0A815X349</accession>
<comment type="caution">
    <text evidence="1">The sequence shown here is derived from an EMBL/GenBank/DDBJ whole genome shotgun (WGS) entry which is preliminary data.</text>
</comment>
<dbReference type="EMBL" id="CAJNOQ010027193">
    <property type="protein sequence ID" value="CAF1551569.1"/>
    <property type="molecule type" value="Genomic_DNA"/>
</dbReference>
<reference evidence="1" key="1">
    <citation type="submission" date="2021-02" db="EMBL/GenBank/DDBJ databases">
        <authorList>
            <person name="Nowell W R."/>
        </authorList>
    </citation>
    <scope>NUCLEOTIDE SEQUENCE</scope>
</reference>
<dbReference type="Proteomes" id="UP000681722">
    <property type="component" value="Unassembled WGS sequence"/>
</dbReference>
<proteinExistence type="predicted"/>
<gene>
    <name evidence="1" type="ORF">GPM918_LOCUS39234</name>
    <name evidence="2" type="ORF">SRO942_LOCUS40097</name>
</gene>
<dbReference type="Proteomes" id="UP000663829">
    <property type="component" value="Unassembled WGS sequence"/>
</dbReference>
<keyword evidence="3" id="KW-1185">Reference proteome</keyword>
<dbReference type="OrthoDB" id="9970188at2759"/>
<evidence type="ECO:0000313" key="1">
    <source>
        <dbReference type="EMBL" id="CAF1551569.1"/>
    </source>
</evidence>
<organism evidence="1 3">
    <name type="scientific">Didymodactylos carnosus</name>
    <dbReference type="NCBI Taxonomy" id="1234261"/>
    <lineage>
        <taxon>Eukaryota</taxon>
        <taxon>Metazoa</taxon>
        <taxon>Spiralia</taxon>
        <taxon>Gnathifera</taxon>
        <taxon>Rotifera</taxon>
        <taxon>Eurotatoria</taxon>
        <taxon>Bdelloidea</taxon>
        <taxon>Philodinida</taxon>
        <taxon>Philodinidae</taxon>
        <taxon>Didymodactylos</taxon>
    </lineage>
</organism>
<dbReference type="EMBL" id="CAJOBC010092879">
    <property type="protein sequence ID" value="CAF4412619.1"/>
    <property type="molecule type" value="Genomic_DNA"/>
</dbReference>
<sequence length="134" mass="14969">MGGCCSSTESIDFDSITPVVLRAHGPMYSGTTGRGKCQTLGGAELVLTEDCFYSQLFMGCCGDNGLLRIPILSIIDVREQAWFNGKYRVDHPHMVITYITEKKVEAQAGWQMDNNTYTQWKTAIDELKQKLDHA</sequence>
<evidence type="ECO:0000313" key="2">
    <source>
        <dbReference type="EMBL" id="CAF4412619.1"/>
    </source>
</evidence>
<evidence type="ECO:0000313" key="3">
    <source>
        <dbReference type="Proteomes" id="UP000663829"/>
    </source>
</evidence>